<protein>
    <recommendedName>
        <fullName evidence="4">Transmembrane protein</fullName>
    </recommendedName>
</protein>
<name>A0ABV1G724_9FIRM</name>
<evidence type="ECO:0008006" key="4">
    <source>
        <dbReference type="Google" id="ProtNLM"/>
    </source>
</evidence>
<gene>
    <name evidence="2" type="ORF">WMO66_07920</name>
</gene>
<dbReference type="Proteomes" id="UP001491552">
    <property type="component" value="Unassembled WGS sequence"/>
</dbReference>
<feature type="transmembrane region" description="Helical" evidence="1">
    <location>
        <begin position="74"/>
        <end position="93"/>
    </location>
</feature>
<keyword evidence="1" id="KW-1133">Transmembrane helix</keyword>
<reference evidence="2 3" key="1">
    <citation type="submission" date="2024-03" db="EMBL/GenBank/DDBJ databases">
        <title>Human intestinal bacterial collection.</title>
        <authorList>
            <person name="Pauvert C."/>
            <person name="Hitch T.C.A."/>
            <person name="Clavel T."/>
        </authorList>
    </citation>
    <scope>NUCLEOTIDE SEQUENCE [LARGE SCALE GENOMIC DNA]</scope>
    <source>
        <strain evidence="2 3">CLA-AA-H192</strain>
    </source>
</reference>
<keyword evidence="3" id="KW-1185">Reference proteome</keyword>
<dbReference type="EMBL" id="JBBMFF010000218">
    <property type="protein sequence ID" value="MEQ2511171.1"/>
    <property type="molecule type" value="Genomic_DNA"/>
</dbReference>
<dbReference type="RefSeq" id="WP_349135884.1">
    <property type="nucleotide sequence ID" value="NZ_JBBMFF010000218.1"/>
</dbReference>
<organism evidence="2 3">
    <name type="scientific">Faecousia intestinalis</name>
    <dbReference type="NCBI Taxonomy" id="3133167"/>
    <lineage>
        <taxon>Bacteria</taxon>
        <taxon>Bacillati</taxon>
        <taxon>Bacillota</taxon>
        <taxon>Clostridia</taxon>
        <taxon>Eubacteriales</taxon>
        <taxon>Oscillospiraceae</taxon>
        <taxon>Faecousia</taxon>
    </lineage>
</organism>
<evidence type="ECO:0000313" key="2">
    <source>
        <dbReference type="EMBL" id="MEQ2511171.1"/>
    </source>
</evidence>
<proteinExistence type="predicted"/>
<feature type="transmembrane region" description="Helical" evidence="1">
    <location>
        <begin position="15"/>
        <end position="36"/>
    </location>
</feature>
<evidence type="ECO:0000313" key="3">
    <source>
        <dbReference type="Proteomes" id="UP001491552"/>
    </source>
</evidence>
<keyword evidence="1" id="KW-0472">Membrane</keyword>
<evidence type="ECO:0000256" key="1">
    <source>
        <dbReference type="SAM" id="Phobius"/>
    </source>
</evidence>
<sequence>MTKLNERIANVPERIFILAQLALGLLLAAGGGYCILRFGNDGEHFNSLGLAAALVLCGGLPTLIRSRIERPTPWLRGAIIGGLVAALGIYVVMRFA</sequence>
<comment type="caution">
    <text evidence="2">The sequence shown here is derived from an EMBL/GenBank/DDBJ whole genome shotgun (WGS) entry which is preliminary data.</text>
</comment>
<feature type="transmembrane region" description="Helical" evidence="1">
    <location>
        <begin position="48"/>
        <end position="68"/>
    </location>
</feature>
<keyword evidence="1" id="KW-0812">Transmembrane</keyword>
<accession>A0ABV1G724</accession>